<dbReference type="EMBL" id="MCFE01000002">
    <property type="protein sequence ID" value="ORY08290.1"/>
    <property type="molecule type" value="Genomic_DNA"/>
</dbReference>
<dbReference type="Proteomes" id="UP000193498">
    <property type="component" value="Unassembled WGS sequence"/>
</dbReference>
<dbReference type="InParanoid" id="A0A1Y1ZDC5"/>
<dbReference type="AlphaFoldDB" id="A0A1Y1ZDC5"/>
<evidence type="ECO:0000313" key="4">
    <source>
        <dbReference type="Proteomes" id="UP000193498"/>
    </source>
</evidence>
<name>A0A1Y1ZDC5_9FUNG</name>
<comment type="caution">
    <text evidence="3">The sequence shown here is derived from an EMBL/GenBank/DDBJ whole genome shotgun (WGS) entry which is preliminary data.</text>
</comment>
<evidence type="ECO:0000313" key="3">
    <source>
        <dbReference type="EMBL" id="ORY08290.1"/>
    </source>
</evidence>
<proteinExistence type="predicted"/>
<feature type="region of interest" description="Disordered" evidence="1">
    <location>
        <begin position="119"/>
        <end position="151"/>
    </location>
</feature>
<evidence type="ECO:0008006" key="5">
    <source>
        <dbReference type="Google" id="ProtNLM"/>
    </source>
</evidence>
<evidence type="ECO:0000256" key="1">
    <source>
        <dbReference type="SAM" id="MobiDB-lite"/>
    </source>
</evidence>
<keyword evidence="4" id="KW-1185">Reference proteome</keyword>
<organism evidence="3 4">
    <name type="scientific">Basidiobolus meristosporus CBS 931.73</name>
    <dbReference type="NCBI Taxonomy" id="1314790"/>
    <lineage>
        <taxon>Eukaryota</taxon>
        <taxon>Fungi</taxon>
        <taxon>Fungi incertae sedis</taxon>
        <taxon>Zoopagomycota</taxon>
        <taxon>Entomophthoromycotina</taxon>
        <taxon>Basidiobolomycetes</taxon>
        <taxon>Basidiobolales</taxon>
        <taxon>Basidiobolaceae</taxon>
        <taxon>Basidiobolus</taxon>
    </lineage>
</organism>
<evidence type="ECO:0000256" key="2">
    <source>
        <dbReference type="SAM" id="SignalP"/>
    </source>
</evidence>
<gene>
    <name evidence="3" type="ORF">K493DRAFT_332420</name>
</gene>
<sequence>MYVLILAFISTLICFVPGLQGQLASSSTTGVAPAGTTKPLCGAFNVMELCVRTNTEKQAGCIAFPDSRLCQCQYQQAVVTCYDLCKSDIASTGERPRAEADAASLCQGYNNSQIFPVQQGNPASQSPVSSFPPSKPAPGQGVSTGSNSSHSLSPSIQVEIYTRISFVAFITLVLLSSRDHII</sequence>
<keyword evidence="2" id="KW-0732">Signal</keyword>
<feature type="compositionally biased region" description="Polar residues" evidence="1">
    <location>
        <begin position="119"/>
        <end position="132"/>
    </location>
</feature>
<reference evidence="3 4" key="1">
    <citation type="submission" date="2016-07" db="EMBL/GenBank/DDBJ databases">
        <title>Pervasive Adenine N6-methylation of Active Genes in Fungi.</title>
        <authorList>
            <consortium name="DOE Joint Genome Institute"/>
            <person name="Mondo S.J."/>
            <person name="Dannebaum R.O."/>
            <person name="Kuo R.C."/>
            <person name="Labutti K."/>
            <person name="Haridas S."/>
            <person name="Kuo A."/>
            <person name="Salamov A."/>
            <person name="Ahrendt S.R."/>
            <person name="Lipzen A."/>
            <person name="Sullivan W."/>
            <person name="Andreopoulos W.B."/>
            <person name="Clum A."/>
            <person name="Lindquist E."/>
            <person name="Daum C."/>
            <person name="Ramamoorthy G.K."/>
            <person name="Gryganskyi A."/>
            <person name="Culley D."/>
            <person name="Magnuson J.K."/>
            <person name="James T.Y."/>
            <person name="O'Malley M.A."/>
            <person name="Stajich J.E."/>
            <person name="Spatafora J.W."/>
            <person name="Visel A."/>
            <person name="Grigoriev I.V."/>
        </authorList>
    </citation>
    <scope>NUCLEOTIDE SEQUENCE [LARGE SCALE GENOMIC DNA]</scope>
    <source>
        <strain evidence="3 4">CBS 931.73</strain>
    </source>
</reference>
<accession>A0A1Y1ZDC5</accession>
<feature type="chain" id="PRO_5012621164" description="Extracellular membrane protein CFEM domain-containing protein" evidence="2">
    <location>
        <begin position="22"/>
        <end position="182"/>
    </location>
</feature>
<feature type="signal peptide" evidence="2">
    <location>
        <begin position="1"/>
        <end position="21"/>
    </location>
</feature>
<feature type="compositionally biased region" description="Polar residues" evidence="1">
    <location>
        <begin position="141"/>
        <end position="151"/>
    </location>
</feature>
<protein>
    <recommendedName>
        <fullName evidence="5">Extracellular membrane protein CFEM domain-containing protein</fullName>
    </recommendedName>
</protein>